<dbReference type="AlphaFoldDB" id="A0A0B7APW3"/>
<protein>
    <submittedName>
        <fullName evidence="1">Uncharacterized protein</fullName>
    </submittedName>
</protein>
<feature type="non-terminal residue" evidence="1">
    <location>
        <position position="110"/>
    </location>
</feature>
<gene>
    <name evidence="1" type="primary">ORF135160</name>
</gene>
<evidence type="ECO:0000313" key="1">
    <source>
        <dbReference type="EMBL" id="CEK83089.1"/>
    </source>
</evidence>
<organism evidence="1">
    <name type="scientific">Arion vulgaris</name>
    <dbReference type="NCBI Taxonomy" id="1028688"/>
    <lineage>
        <taxon>Eukaryota</taxon>
        <taxon>Metazoa</taxon>
        <taxon>Spiralia</taxon>
        <taxon>Lophotrochozoa</taxon>
        <taxon>Mollusca</taxon>
        <taxon>Gastropoda</taxon>
        <taxon>Heterobranchia</taxon>
        <taxon>Euthyneura</taxon>
        <taxon>Panpulmonata</taxon>
        <taxon>Eupulmonata</taxon>
        <taxon>Stylommatophora</taxon>
        <taxon>Helicina</taxon>
        <taxon>Arionoidea</taxon>
        <taxon>Arionidae</taxon>
        <taxon>Arion</taxon>
    </lineage>
</organism>
<sequence>MGVKENSKCKNCLFISTYHCLGDVCLLKCTLNSFSHVYQANINKKENHIGTVSAQGNKEITKYLQVLIKHYVKEKYKKLLTYSTPLMEYRASTVVAPFFLVSGCFLNVIP</sequence>
<reference evidence="1" key="1">
    <citation type="submission" date="2014-12" db="EMBL/GenBank/DDBJ databases">
        <title>Insight into the proteome of Arion vulgaris.</title>
        <authorList>
            <person name="Aradska J."/>
            <person name="Bulat T."/>
            <person name="Smidak R."/>
            <person name="Sarate P."/>
            <person name="Gangsoo J."/>
            <person name="Sialana F."/>
            <person name="Bilban M."/>
            <person name="Lubec G."/>
        </authorList>
    </citation>
    <scope>NUCLEOTIDE SEQUENCE</scope>
    <source>
        <tissue evidence="1">Skin</tissue>
    </source>
</reference>
<name>A0A0B7APW3_9EUPU</name>
<accession>A0A0B7APW3</accession>
<dbReference type="EMBL" id="HACG01036224">
    <property type="protein sequence ID" value="CEK83089.1"/>
    <property type="molecule type" value="Transcribed_RNA"/>
</dbReference>
<proteinExistence type="predicted"/>